<sequence length="112" mass="13228">MKRFFIAAIGFYRKFISPLLPRCCRYYPSCSEYALYEFKFNSVFGAFCAVTARILRCNPLFSGGIDYPIIARNFKFCVFSKIRSSNASADKFKLWFIPYKKNRYYVIRLGEK</sequence>
<dbReference type="PANTHER" id="PTHR33383:SF1">
    <property type="entry name" value="MEMBRANE PROTEIN INSERTION EFFICIENCY FACTOR-RELATED"/>
    <property type="match status" value="1"/>
</dbReference>
<dbReference type="PANTHER" id="PTHR33383">
    <property type="entry name" value="MEMBRANE PROTEIN INSERTION EFFICIENCY FACTOR-RELATED"/>
    <property type="match status" value="1"/>
</dbReference>
<dbReference type="Proteomes" id="UP000005709">
    <property type="component" value="Unassembled WGS sequence"/>
</dbReference>
<proteinExistence type="inferred from homology"/>
<dbReference type="OrthoDB" id="9801753at2"/>
<dbReference type="InterPro" id="IPR002696">
    <property type="entry name" value="Membr_insert_effic_factor_YidD"/>
</dbReference>
<organism evidence="2 3">
    <name type="scientific">Campylobacter gracilis RM3268</name>
    <dbReference type="NCBI Taxonomy" id="553220"/>
    <lineage>
        <taxon>Bacteria</taxon>
        <taxon>Pseudomonadati</taxon>
        <taxon>Campylobacterota</taxon>
        <taxon>Epsilonproteobacteria</taxon>
        <taxon>Campylobacterales</taxon>
        <taxon>Campylobacteraceae</taxon>
        <taxon>Campylobacter</taxon>
    </lineage>
</organism>
<evidence type="ECO:0000313" key="2">
    <source>
        <dbReference type="EMBL" id="EEV16246.1"/>
    </source>
</evidence>
<gene>
    <name evidence="2" type="ORF">CAMGR0001_1943</name>
</gene>
<accession>C8PLD4</accession>
<keyword evidence="1" id="KW-0472">Membrane</keyword>
<protein>
    <recommendedName>
        <fullName evidence="1">Putative membrane protein insertion efficiency factor</fullName>
    </recommendedName>
</protein>
<name>C8PLD4_9BACT</name>
<comment type="similarity">
    <text evidence="1">Belongs to the UPF0161 family.</text>
</comment>
<comment type="caution">
    <text evidence="2">The sequence shown here is derived from an EMBL/GenBank/DDBJ whole genome shotgun (WGS) entry which is preliminary data.</text>
</comment>
<dbReference type="STRING" id="824.CGRAC_1424"/>
<dbReference type="RefSeq" id="WP_005873221.1">
    <property type="nucleotide sequence ID" value="NZ_ACYG01000032.1"/>
</dbReference>
<keyword evidence="1" id="KW-1003">Cell membrane</keyword>
<dbReference type="NCBIfam" id="TIGR00278">
    <property type="entry name" value="membrane protein insertion efficiency factor YidD"/>
    <property type="match status" value="1"/>
</dbReference>
<comment type="function">
    <text evidence="1">Could be involved in insertion of integral membrane proteins into the membrane.</text>
</comment>
<comment type="subcellular location">
    <subcellularLocation>
        <location evidence="1">Cell membrane</location>
        <topology evidence="1">Peripheral membrane protein</topology>
        <orientation evidence="1">Cytoplasmic side</orientation>
    </subcellularLocation>
</comment>
<reference evidence="2 3" key="1">
    <citation type="submission" date="2009-07" db="EMBL/GenBank/DDBJ databases">
        <authorList>
            <person name="Madupu R."/>
            <person name="Sebastian Y."/>
            <person name="Durkin A.S."/>
            <person name="Torralba M."/>
            <person name="Methe B."/>
            <person name="Sutton G.G."/>
            <person name="Strausberg R.L."/>
            <person name="Nelson K.E."/>
        </authorList>
    </citation>
    <scope>NUCLEOTIDE SEQUENCE [LARGE SCALE GENOMIC DNA]</scope>
    <source>
        <strain evidence="2 3">RM3268</strain>
    </source>
</reference>
<dbReference type="AlphaFoldDB" id="C8PLD4"/>
<evidence type="ECO:0000313" key="3">
    <source>
        <dbReference type="Proteomes" id="UP000005709"/>
    </source>
</evidence>
<dbReference type="HAMAP" id="MF_00386">
    <property type="entry name" value="UPF0161_YidD"/>
    <property type="match status" value="1"/>
</dbReference>
<dbReference type="eggNOG" id="COG0759">
    <property type="taxonomic scope" value="Bacteria"/>
</dbReference>
<dbReference type="Pfam" id="PF01809">
    <property type="entry name" value="YidD"/>
    <property type="match status" value="1"/>
</dbReference>
<dbReference type="EMBL" id="ACYG01000032">
    <property type="protein sequence ID" value="EEV16246.1"/>
    <property type="molecule type" value="Genomic_DNA"/>
</dbReference>
<keyword evidence="3" id="KW-1185">Reference proteome</keyword>
<dbReference type="GO" id="GO:0005886">
    <property type="term" value="C:plasma membrane"/>
    <property type="evidence" value="ECO:0007669"/>
    <property type="project" value="UniProtKB-SubCell"/>
</dbReference>
<evidence type="ECO:0000256" key="1">
    <source>
        <dbReference type="HAMAP-Rule" id="MF_00386"/>
    </source>
</evidence>
<dbReference type="SMART" id="SM01234">
    <property type="entry name" value="Haemolytic"/>
    <property type="match status" value="1"/>
</dbReference>